<dbReference type="GO" id="GO:0003677">
    <property type="term" value="F:DNA binding"/>
    <property type="evidence" value="ECO:0007669"/>
    <property type="project" value="UniProtKB-UniRule"/>
</dbReference>
<dbReference type="Gene3D" id="1.10.30.10">
    <property type="entry name" value="High mobility group box domain"/>
    <property type="match status" value="1"/>
</dbReference>
<organism evidence="8 9">
    <name type="scientific">Leptotrombidium deliense</name>
    <dbReference type="NCBI Taxonomy" id="299467"/>
    <lineage>
        <taxon>Eukaryota</taxon>
        <taxon>Metazoa</taxon>
        <taxon>Ecdysozoa</taxon>
        <taxon>Arthropoda</taxon>
        <taxon>Chelicerata</taxon>
        <taxon>Arachnida</taxon>
        <taxon>Acari</taxon>
        <taxon>Acariformes</taxon>
        <taxon>Trombidiformes</taxon>
        <taxon>Prostigmata</taxon>
        <taxon>Anystina</taxon>
        <taxon>Parasitengona</taxon>
        <taxon>Trombiculoidea</taxon>
        <taxon>Trombiculidae</taxon>
        <taxon>Leptotrombidium</taxon>
    </lineage>
</organism>
<dbReference type="PANTHER" id="PTHR48112:SF22">
    <property type="entry name" value="MITOCHONDRIAL TRANSCRIPTION FACTOR A, ISOFORM B"/>
    <property type="match status" value="1"/>
</dbReference>
<dbReference type="VEuPathDB" id="VectorBase:LDEU002487"/>
<dbReference type="STRING" id="299467.A0A443SPT3"/>
<evidence type="ECO:0000313" key="8">
    <source>
        <dbReference type="EMBL" id="RWS29550.1"/>
    </source>
</evidence>
<evidence type="ECO:0000256" key="2">
    <source>
        <dbReference type="ARBA" id="ARBA00023125"/>
    </source>
</evidence>
<dbReference type="AlphaFoldDB" id="A0A443SPT3"/>
<evidence type="ECO:0000313" key="9">
    <source>
        <dbReference type="Proteomes" id="UP000288716"/>
    </source>
</evidence>
<dbReference type="InterPro" id="IPR036910">
    <property type="entry name" value="HMG_box_dom_sf"/>
</dbReference>
<keyword evidence="9" id="KW-1185">Reference proteome</keyword>
<dbReference type="GO" id="GO:0006357">
    <property type="term" value="P:regulation of transcription by RNA polymerase II"/>
    <property type="evidence" value="ECO:0007669"/>
    <property type="project" value="TreeGrafter"/>
</dbReference>
<dbReference type="InterPro" id="IPR056513">
    <property type="entry name" value="INO80F"/>
</dbReference>
<feature type="coiled-coil region" evidence="5">
    <location>
        <begin position="17"/>
        <end position="44"/>
    </location>
</feature>
<feature type="domain" description="HMG box" evidence="7">
    <location>
        <begin position="137"/>
        <end position="210"/>
    </location>
</feature>
<dbReference type="InterPro" id="IPR050342">
    <property type="entry name" value="HMGB"/>
</dbReference>
<evidence type="ECO:0000256" key="3">
    <source>
        <dbReference type="ARBA" id="ARBA00023242"/>
    </source>
</evidence>
<evidence type="ECO:0000256" key="1">
    <source>
        <dbReference type="ARBA" id="ARBA00004123"/>
    </source>
</evidence>
<evidence type="ECO:0000256" key="5">
    <source>
        <dbReference type="SAM" id="Coils"/>
    </source>
</evidence>
<name>A0A443SPT3_9ACAR</name>
<dbReference type="CDD" id="cd22016">
    <property type="entry name" value="HMG-box_NHP10-like"/>
    <property type="match status" value="1"/>
</dbReference>
<comment type="caution">
    <text evidence="8">The sequence shown here is derived from an EMBL/GenBank/DDBJ whole genome shotgun (WGS) entry which is preliminary data.</text>
</comment>
<evidence type="ECO:0000256" key="4">
    <source>
        <dbReference type="PROSITE-ProRule" id="PRU00267"/>
    </source>
</evidence>
<feature type="DNA-binding region" description="HMG box" evidence="4">
    <location>
        <begin position="137"/>
        <end position="210"/>
    </location>
</feature>
<dbReference type="Pfam" id="PF24245">
    <property type="entry name" value="INO80F"/>
    <property type="match status" value="1"/>
</dbReference>
<keyword evidence="2 4" id="KW-0238">DNA-binding</keyword>
<feature type="compositionally biased region" description="Basic and acidic residues" evidence="6">
    <location>
        <begin position="123"/>
        <end position="132"/>
    </location>
</feature>
<dbReference type="PANTHER" id="PTHR48112">
    <property type="entry name" value="HIGH MOBILITY GROUP PROTEIN DSP1"/>
    <property type="match status" value="1"/>
</dbReference>
<dbReference type="SUPFAM" id="SSF47095">
    <property type="entry name" value="HMG-box"/>
    <property type="match status" value="1"/>
</dbReference>
<keyword evidence="5" id="KW-0175">Coiled coil</keyword>
<proteinExistence type="predicted"/>
<dbReference type="Pfam" id="PF00505">
    <property type="entry name" value="HMG_box"/>
    <property type="match status" value="1"/>
</dbReference>
<dbReference type="InterPro" id="IPR009071">
    <property type="entry name" value="HMG_box_dom"/>
</dbReference>
<protein>
    <submittedName>
        <fullName evidence="8">SWI/SNF-related matrix-associated actin-dependent regulator of chromatin subfamily E member 1-like protein</fullName>
    </submittedName>
</protein>
<dbReference type="GO" id="GO:0005634">
    <property type="term" value="C:nucleus"/>
    <property type="evidence" value="ECO:0007669"/>
    <property type="project" value="UniProtKB-SubCell"/>
</dbReference>
<dbReference type="OrthoDB" id="10070927at2759"/>
<dbReference type="PROSITE" id="PS50118">
    <property type="entry name" value="HMG_BOX_2"/>
    <property type="match status" value="1"/>
</dbReference>
<evidence type="ECO:0000259" key="7">
    <source>
        <dbReference type="PROSITE" id="PS50118"/>
    </source>
</evidence>
<feature type="region of interest" description="Disordered" evidence="6">
    <location>
        <begin position="123"/>
        <end position="143"/>
    </location>
</feature>
<dbReference type="SMART" id="SM00398">
    <property type="entry name" value="HMG"/>
    <property type="match status" value="1"/>
</dbReference>
<reference evidence="8 9" key="1">
    <citation type="journal article" date="2018" name="Gigascience">
        <title>Genomes of trombidid mites reveal novel predicted allergens and laterally-transferred genes associated with secondary metabolism.</title>
        <authorList>
            <person name="Dong X."/>
            <person name="Chaisiri K."/>
            <person name="Xia D."/>
            <person name="Armstrong S.D."/>
            <person name="Fang Y."/>
            <person name="Donnelly M.J."/>
            <person name="Kadowaki T."/>
            <person name="McGarry J.W."/>
            <person name="Darby A.C."/>
            <person name="Makepeace B.L."/>
        </authorList>
    </citation>
    <scope>NUCLEOTIDE SEQUENCE [LARGE SCALE GENOMIC DNA]</scope>
    <source>
        <strain evidence="8">UoL-UT</strain>
    </source>
</reference>
<keyword evidence="3 4" id="KW-0539">Nucleus</keyword>
<comment type="subcellular location">
    <subcellularLocation>
        <location evidence="1">Nucleus</location>
    </subcellularLocation>
</comment>
<dbReference type="EMBL" id="NCKV01000861">
    <property type="protein sequence ID" value="RWS29550.1"/>
    <property type="molecule type" value="Genomic_DNA"/>
</dbReference>
<gene>
    <name evidence="8" type="ORF">B4U80_12717</name>
</gene>
<evidence type="ECO:0000256" key="6">
    <source>
        <dbReference type="SAM" id="MobiDB-lite"/>
    </source>
</evidence>
<sequence>MDSVTHNNENRLSFAEKQQLLVSLSKLELKCDEIKSENERMFNHTFQVKKLILKYKSQRKLLITKLEKHKFNFDDCKYPLFNEEETNIDTNGEVNSDKTSKSWQSNTNNVIKVNPANRLKKVKLEPKSEQRETGPTPKKPINPYLLFCQENRSTIQEKYFQQNNSEMSNQELTKALAQNWHDLSSDDKQVYYDLYEQEKERYETEMKAYTAANNSLE</sequence>
<accession>A0A443SPT3</accession>
<dbReference type="Proteomes" id="UP000288716">
    <property type="component" value="Unassembled WGS sequence"/>
</dbReference>